<dbReference type="Gene3D" id="3.20.20.70">
    <property type="entry name" value="Aldolase class I"/>
    <property type="match status" value="1"/>
</dbReference>
<evidence type="ECO:0000256" key="1">
    <source>
        <dbReference type="ARBA" id="ARBA00007592"/>
    </source>
</evidence>
<dbReference type="EMBL" id="BAABCP010000001">
    <property type="protein sequence ID" value="GAA3941013.1"/>
    <property type="molecule type" value="Genomic_DNA"/>
</dbReference>
<name>A0ABP7NA13_9MICO</name>
<dbReference type="InterPro" id="IPR002220">
    <property type="entry name" value="DapA-like"/>
</dbReference>
<proteinExistence type="inferred from homology"/>
<reference evidence="5" key="1">
    <citation type="journal article" date="2019" name="Int. J. Syst. Evol. Microbiol.">
        <title>The Global Catalogue of Microorganisms (GCM) 10K type strain sequencing project: providing services to taxonomists for standard genome sequencing and annotation.</title>
        <authorList>
            <consortium name="The Broad Institute Genomics Platform"/>
            <consortium name="The Broad Institute Genome Sequencing Center for Infectious Disease"/>
            <person name="Wu L."/>
            <person name="Ma J."/>
        </authorList>
    </citation>
    <scope>NUCLEOTIDE SEQUENCE [LARGE SCALE GENOMIC DNA]</scope>
    <source>
        <strain evidence="5">JCM 17024</strain>
    </source>
</reference>
<evidence type="ECO:0000256" key="3">
    <source>
        <dbReference type="PIRNR" id="PIRNR001365"/>
    </source>
</evidence>
<dbReference type="SMART" id="SM01130">
    <property type="entry name" value="DHDPS"/>
    <property type="match status" value="1"/>
</dbReference>
<accession>A0ABP7NA13</accession>
<gene>
    <name evidence="4" type="primary">dapA_2</name>
    <name evidence="4" type="ORF">GCM10022383_18540</name>
</gene>
<dbReference type="CDD" id="cd00408">
    <property type="entry name" value="DHDPS-like"/>
    <property type="match status" value="1"/>
</dbReference>
<keyword evidence="2 3" id="KW-0456">Lyase</keyword>
<evidence type="ECO:0000256" key="2">
    <source>
        <dbReference type="ARBA" id="ARBA00023239"/>
    </source>
</evidence>
<protein>
    <submittedName>
        <fullName evidence="4">4-hydroxy-tetrahydrodipicolinate synthase</fullName>
    </submittedName>
</protein>
<evidence type="ECO:0000313" key="4">
    <source>
        <dbReference type="EMBL" id="GAA3941013.1"/>
    </source>
</evidence>
<organism evidence="4 5">
    <name type="scientific">Microbacterium soli</name>
    <dbReference type="NCBI Taxonomy" id="446075"/>
    <lineage>
        <taxon>Bacteria</taxon>
        <taxon>Bacillati</taxon>
        <taxon>Actinomycetota</taxon>
        <taxon>Actinomycetes</taxon>
        <taxon>Micrococcales</taxon>
        <taxon>Microbacteriaceae</taxon>
        <taxon>Microbacterium</taxon>
    </lineage>
</organism>
<comment type="caution">
    <text evidence="4">The sequence shown here is derived from an EMBL/GenBank/DDBJ whole genome shotgun (WGS) entry which is preliminary data.</text>
</comment>
<dbReference type="PIRSF" id="PIRSF001365">
    <property type="entry name" value="DHDPS"/>
    <property type="match status" value="1"/>
</dbReference>
<dbReference type="PANTHER" id="PTHR12128:SF66">
    <property type="entry name" value="4-HYDROXY-2-OXOGLUTARATE ALDOLASE, MITOCHONDRIAL"/>
    <property type="match status" value="1"/>
</dbReference>
<dbReference type="SUPFAM" id="SSF51569">
    <property type="entry name" value="Aldolase"/>
    <property type="match status" value="1"/>
</dbReference>
<dbReference type="PRINTS" id="PR00146">
    <property type="entry name" value="DHPICSNTHASE"/>
</dbReference>
<comment type="similarity">
    <text evidence="1 3">Belongs to the DapA family.</text>
</comment>
<dbReference type="PANTHER" id="PTHR12128">
    <property type="entry name" value="DIHYDRODIPICOLINATE SYNTHASE"/>
    <property type="match status" value="1"/>
</dbReference>
<keyword evidence="5" id="KW-1185">Reference proteome</keyword>
<dbReference type="InterPro" id="IPR013785">
    <property type="entry name" value="Aldolase_TIM"/>
</dbReference>
<dbReference type="Pfam" id="PF00701">
    <property type="entry name" value="DHDPS"/>
    <property type="match status" value="1"/>
</dbReference>
<dbReference type="Proteomes" id="UP001501591">
    <property type="component" value="Unassembled WGS sequence"/>
</dbReference>
<evidence type="ECO:0000313" key="5">
    <source>
        <dbReference type="Proteomes" id="UP001501591"/>
    </source>
</evidence>
<sequence length="313" mass="33809">MDMTELRLGGVVVAMVTPFQEDESLDIGAIEAYADRLASEDGVTGLLACGYSGELQSLSEEEHVAVVRAVAEGNAGRLPIIAGLFPTSTRHTIAVGERLRDAGADVLQINSPFYNQLRRGYFAEESIGVQFFTDLADALDMPMSVFQYSDGSGLRWPVSTIARLAEIPQVIAIKEAGQMETYAADYEAVQGRVGLFADNNTYSLLGMLQYGTAGTMIGLGQVCLPLWLELYELTSTGRFTEAVAHTNEKLVPLINIFTAELGTSTYSALGRIKEALVQLQRIPGNTVRRPEPAVTEAEKALIARVLRSVGALD</sequence>